<dbReference type="Pfam" id="PF13472">
    <property type="entry name" value="Lipase_GDSL_2"/>
    <property type="match status" value="1"/>
</dbReference>
<dbReference type="CDD" id="cd00229">
    <property type="entry name" value="SGNH_hydrolase"/>
    <property type="match status" value="1"/>
</dbReference>
<evidence type="ECO:0000259" key="1">
    <source>
        <dbReference type="Pfam" id="PF13472"/>
    </source>
</evidence>
<dbReference type="Proteomes" id="UP001501706">
    <property type="component" value="Unassembled WGS sequence"/>
</dbReference>
<keyword evidence="3" id="KW-1185">Reference proteome</keyword>
<proteinExistence type="predicted"/>
<accession>A0ABP3L6W5</accession>
<sequence>MTIQTNQFQVLSDVPADFQFLGRIPAGNRRLPLALGKQLMLGAVGTAQAYVGLAAVGDSITQENRTDKAGWLHLLCALSGQRYRWRGEFAVGGKRAEEVEVEQIPQILAMDPLPKAVVLACGSNNYYSPAAVDTGINAIVRMCATLRAVGILPILWTIPPRNDLPDSVLNIHRWNARIQALRGLYGYPLLDAYGALTDPATGLIRAAYTYDGTHPTKLGCAQIAQHALDSDMFVGVPADGVPWLAQSNTDSQNLVRNGLFMTDTNNDGLGEYMERVGGMPASAVTSLVAADVGRWQQVAWGTGAAANGQLSTNLLNISPGRVFEFTARIRWDLPAAQVAGMFTSMMSINWVNASWAQTGFEFLAAPPATATGEMTVCVRATTPPNTANGNLMFLSANGSKTPTAPAIAAISQLTVRDITALV</sequence>
<dbReference type="SUPFAM" id="SSF52266">
    <property type="entry name" value="SGNH hydrolase"/>
    <property type="match status" value="1"/>
</dbReference>
<comment type="caution">
    <text evidence="2">The sequence shown here is derived from an EMBL/GenBank/DDBJ whole genome shotgun (WGS) entry which is preliminary data.</text>
</comment>
<evidence type="ECO:0000313" key="2">
    <source>
        <dbReference type="EMBL" id="GAA0493806.1"/>
    </source>
</evidence>
<gene>
    <name evidence="2" type="ORF">GCM10009097_07120</name>
</gene>
<dbReference type="EMBL" id="BAAAEN010000002">
    <property type="protein sequence ID" value="GAA0493806.1"/>
    <property type="molecule type" value="Genomic_DNA"/>
</dbReference>
<organism evidence="2 3">
    <name type="scientific">Pigmentiphaga daeguensis</name>
    <dbReference type="NCBI Taxonomy" id="414049"/>
    <lineage>
        <taxon>Bacteria</taxon>
        <taxon>Pseudomonadati</taxon>
        <taxon>Pseudomonadota</taxon>
        <taxon>Betaproteobacteria</taxon>
        <taxon>Burkholderiales</taxon>
        <taxon>Alcaligenaceae</taxon>
        <taxon>Pigmentiphaga</taxon>
    </lineage>
</organism>
<dbReference type="InterPro" id="IPR036514">
    <property type="entry name" value="SGNH_hydro_sf"/>
</dbReference>
<dbReference type="Gene3D" id="3.40.50.1110">
    <property type="entry name" value="SGNH hydrolase"/>
    <property type="match status" value="1"/>
</dbReference>
<reference evidence="3" key="1">
    <citation type="journal article" date="2019" name="Int. J. Syst. Evol. Microbiol.">
        <title>The Global Catalogue of Microorganisms (GCM) 10K type strain sequencing project: providing services to taxonomists for standard genome sequencing and annotation.</title>
        <authorList>
            <consortium name="The Broad Institute Genomics Platform"/>
            <consortium name="The Broad Institute Genome Sequencing Center for Infectious Disease"/>
            <person name="Wu L."/>
            <person name="Ma J."/>
        </authorList>
    </citation>
    <scope>NUCLEOTIDE SEQUENCE [LARGE SCALE GENOMIC DNA]</scope>
    <source>
        <strain evidence="3">JCM 14330</strain>
    </source>
</reference>
<feature type="domain" description="SGNH hydrolase-type esterase" evidence="1">
    <location>
        <begin position="55"/>
        <end position="219"/>
    </location>
</feature>
<protein>
    <recommendedName>
        <fullName evidence="1">SGNH hydrolase-type esterase domain-containing protein</fullName>
    </recommendedName>
</protein>
<name>A0ABP3L6W5_9BURK</name>
<evidence type="ECO:0000313" key="3">
    <source>
        <dbReference type="Proteomes" id="UP001501706"/>
    </source>
</evidence>
<dbReference type="InterPro" id="IPR013830">
    <property type="entry name" value="SGNH_hydro"/>
</dbReference>
<dbReference type="RefSeq" id="WP_343927173.1">
    <property type="nucleotide sequence ID" value="NZ_BAAAEN010000002.1"/>
</dbReference>